<dbReference type="Proteomes" id="UP000461948">
    <property type="component" value="Unassembled WGS sequence"/>
</dbReference>
<dbReference type="RefSeq" id="WP_179257252.1">
    <property type="nucleotide sequence ID" value="NZ_JACBPL010000009.1"/>
</dbReference>
<gene>
    <name evidence="1" type="ORF">GKC49_14575</name>
</gene>
<evidence type="ECO:0000313" key="1">
    <source>
        <dbReference type="EMBL" id="MSE16296.1"/>
    </source>
</evidence>
<sequence length="62" mass="6657">MNITLMQGPVSELNIAGTQLDALGFTGDKLIIGGGWLTGFGITESRQLKITAEPGVMRLHMR</sequence>
<organism evidence="1 2">
    <name type="scientific">Enterobacter agglomerans</name>
    <name type="common">Erwinia herbicola</name>
    <name type="synonym">Pantoea agglomerans</name>
    <dbReference type="NCBI Taxonomy" id="549"/>
    <lineage>
        <taxon>Bacteria</taxon>
        <taxon>Pseudomonadati</taxon>
        <taxon>Pseudomonadota</taxon>
        <taxon>Gammaproteobacteria</taxon>
        <taxon>Enterobacterales</taxon>
        <taxon>Erwiniaceae</taxon>
        <taxon>Pantoea</taxon>
        <taxon>Pantoea agglomerans group</taxon>
    </lineage>
</organism>
<comment type="caution">
    <text evidence="1">The sequence shown here is derived from an EMBL/GenBank/DDBJ whole genome shotgun (WGS) entry which is preliminary data.</text>
</comment>
<dbReference type="AlphaFoldDB" id="A0A7X2MNG6"/>
<reference evidence="1 2" key="1">
    <citation type="submission" date="2019-11" db="EMBL/GenBank/DDBJ databases">
        <title>Draft Genome Sequence of Plant Growth-Promoting Rhizosphere-Associated Bacteria.</title>
        <authorList>
            <person name="Vasilyev I.Y."/>
            <person name="Radchenko V."/>
            <person name="Ilnitskaya E.V."/>
        </authorList>
    </citation>
    <scope>NUCLEOTIDE SEQUENCE [LARGE SCALE GENOMIC DNA]</scope>
    <source>
        <strain evidence="1 2">VRA_MhP_f</strain>
    </source>
</reference>
<proteinExistence type="predicted"/>
<protein>
    <submittedName>
        <fullName evidence="1">Uncharacterized protein</fullName>
    </submittedName>
</protein>
<dbReference type="EMBL" id="WKLC01000647">
    <property type="protein sequence ID" value="MSE16296.1"/>
    <property type="molecule type" value="Genomic_DNA"/>
</dbReference>
<accession>A0A7X2MNG6</accession>
<evidence type="ECO:0000313" key="2">
    <source>
        <dbReference type="Proteomes" id="UP000461948"/>
    </source>
</evidence>
<name>A0A7X2MNG6_ENTAG</name>